<reference evidence="8 9" key="1">
    <citation type="submission" date="2019-09" db="EMBL/GenBank/DDBJ databases">
        <title>Bird 10,000 Genomes (B10K) Project - Family phase.</title>
        <authorList>
            <person name="Zhang G."/>
        </authorList>
    </citation>
    <scope>NUCLEOTIDE SEQUENCE [LARGE SCALE GENOMIC DNA]</scope>
    <source>
        <strain evidence="8">B10K-DU-011-38</strain>
        <tissue evidence="8">Muscle</tissue>
    </source>
</reference>
<evidence type="ECO:0000256" key="5">
    <source>
        <dbReference type="ARBA" id="ARBA00023122"/>
    </source>
</evidence>
<dbReference type="InterPro" id="IPR001807">
    <property type="entry name" value="ClC"/>
</dbReference>
<comment type="subcellular location">
    <subcellularLocation>
        <location evidence="1">Membrane</location>
        <topology evidence="1">Multi-pass membrane protein</topology>
    </subcellularLocation>
</comment>
<evidence type="ECO:0000256" key="6">
    <source>
        <dbReference type="ARBA" id="ARBA00023136"/>
    </source>
</evidence>
<keyword evidence="9" id="KW-1185">Reference proteome</keyword>
<sequence length="466" mass="50022">WLLMGLIGTAVGMLAFLIHQIIDSLIELEWDLVENYLQSMGTDVVIYLSTGQDGNIHMMWLCALGSAVAMVIFSSGSVLFFCPAGSPSGLPEIIGYLNGTSIQHLFNIKTFLGTFVSCMLAVASGLFCRPEGPMIHALLGCGLSQLQLDNLGIHLPIFTRFRNSADKRSFITAGAGAGIASVFRAPVGGLLFTLEEVSSFWDIRLAWQTSFCCSMATFATDLLSSSVYGFVYRGHFGFFEAEKRIIFWVKNLLDINILAFVPTVLLGTLGGLLGALFVSLNIKINKLRMQFFNSIPKLSFRKTSKLLETVLILEVSCVPLVASLGSGRNFLAVGVGCILSFPCSSEQGSAAALLVENGKQGITDLFKRGTHEEFGYTSLCTALAFYFILSCWTAGSAVASGLVIPMLYTGALYGGIIGLILVSIFGVQTNEYGAWIDPGLFAAIGAASFFSGVSRLTISLTVTMVS</sequence>
<evidence type="ECO:0000256" key="4">
    <source>
        <dbReference type="ARBA" id="ARBA00022989"/>
    </source>
</evidence>
<accession>A0A7L2H794</accession>
<dbReference type="PANTHER" id="PTHR11689">
    <property type="entry name" value="CHLORIDE CHANNEL PROTEIN CLC FAMILY MEMBER"/>
    <property type="match status" value="1"/>
</dbReference>
<keyword evidence="6 7" id="KW-0472">Membrane</keyword>
<feature type="non-terminal residue" evidence="8">
    <location>
        <position position="466"/>
    </location>
</feature>
<keyword evidence="5" id="KW-0129">CBS domain</keyword>
<evidence type="ECO:0000256" key="3">
    <source>
        <dbReference type="ARBA" id="ARBA00022737"/>
    </source>
</evidence>
<dbReference type="SUPFAM" id="SSF81340">
    <property type="entry name" value="Clc chloride channel"/>
    <property type="match status" value="1"/>
</dbReference>
<dbReference type="PRINTS" id="PR00762">
    <property type="entry name" value="CLCHANNEL"/>
</dbReference>
<feature type="non-terminal residue" evidence="8">
    <location>
        <position position="1"/>
    </location>
</feature>
<dbReference type="AlphaFoldDB" id="A0A7L2H794"/>
<feature type="transmembrane region" description="Helical" evidence="7">
    <location>
        <begin position="439"/>
        <end position="458"/>
    </location>
</feature>
<evidence type="ECO:0000313" key="9">
    <source>
        <dbReference type="Proteomes" id="UP000539599"/>
    </source>
</evidence>
<dbReference type="Gene3D" id="1.10.3080.10">
    <property type="entry name" value="Clc chloride channel"/>
    <property type="match status" value="1"/>
</dbReference>
<evidence type="ECO:0000313" key="8">
    <source>
        <dbReference type="EMBL" id="NXQ94145.1"/>
    </source>
</evidence>
<comment type="caution">
    <text evidence="8">The sequence shown here is derived from an EMBL/GenBank/DDBJ whole genome shotgun (WGS) entry which is preliminary data.</text>
</comment>
<gene>
    <name evidence="8" type="primary">Clcb</name>
    <name evidence="8" type="ORF">SAGSER_R10468</name>
</gene>
<feature type="transmembrane region" description="Helical" evidence="7">
    <location>
        <begin position="6"/>
        <end position="26"/>
    </location>
</feature>
<dbReference type="GO" id="GO:0016020">
    <property type="term" value="C:membrane"/>
    <property type="evidence" value="ECO:0007669"/>
    <property type="project" value="UniProtKB-SubCell"/>
</dbReference>
<keyword evidence="4 7" id="KW-1133">Transmembrane helix</keyword>
<dbReference type="Pfam" id="PF00654">
    <property type="entry name" value="Voltage_CLC"/>
    <property type="match status" value="1"/>
</dbReference>
<proteinExistence type="predicted"/>
<keyword evidence="3" id="KW-0677">Repeat</keyword>
<dbReference type="InterPro" id="IPR014743">
    <property type="entry name" value="Cl-channel_core"/>
</dbReference>
<dbReference type="InterPro" id="IPR051280">
    <property type="entry name" value="Cl-channel/antiporter"/>
</dbReference>
<feature type="transmembrane region" description="Helical" evidence="7">
    <location>
        <begin position="407"/>
        <end position="427"/>
    </location>
</feature>
<feature type="transmembrane region" description="Helical" evidence="7">
    <location>
        <begin position="106"/>
        <end position="128"/>
    </location>
</feature>
<feature type="transmembrane region" description="Helical" evidence="7">
    <location>
        <begin position="376"/>
        <end position="395"/>
    </location>
</feature>
<feature type="transmembrane region" description="Helical" evidence="7">
    <location>
        <begin position="257"/>
        <end position="280"/>
    </location>
</feature>
<dbReference type="GO" id="GO:0015108">
    <property type="term" value="F:chloride transmembrane transporter activity"/>
    <property type="evidence" value="ECO:0007669"/>
    <property type="project" value="InterPro"/>
</dbReference>
<feature type="transmembrane region" description="Helical" evidence="7">
    <location>
        <begin position="58"/>
        <end position="86"/>
    </location>
</feature>
<dbReference type="Proteomes" id="UP000539599">
    <property type="component" value="Unassembled WGS sequence"/>
</dbReference>
<evidence type="ECO:0000256" key="2">
    <source>
        <dbReference type="ARBA" id="ARBA00022692"/>
    </source>
</evidence>
<organism evidence="8 9">
    <name type="scientific">Sagittarius serpentarius</name>
    <name type="common">Secretary bird</name>
    <dbReference type="NCBI Taxonomy" id="56258"/>
    <lineage>
        <taxon>Eukaryota</taxon>
        <taxon>Metazoa</taxon>
        <taxon>Chordata</taxon>
        <taxon>Craniata</taxon>
        <taxon>Vertebrata</taxon>
        <taxon>Euteleostomi</taxon>
        <taxon>Archelosauria</taxon>
        <taxon>Archosauria</taxon>
        <taxon>Dinosauria</taxon>
        <taxon>Saurischia</taxon>
        <taxon>Theropoda</taxon>
        <taxon>Coelurosauria</taxon>
        <taxon>Aves</taxon>
        <taxon>Neognathae</taxon>
        <taxon>Neoaves</taxon>
        <taxon>Telluraves</taxon>
        <taxon>Accipitrimorphae</taxon>
        <taxon>Accipitriformes</taxon>
        <taxon>Sagittariidae</taxon>
        <taxon>Sagittarius</taxon>
    </lineage>
</organism>
<protein>
    <submittedName>
        <fullName evidence="8">CLCB protein</fullName>
    </submittedName>
</protein>
<keyword evidence="2 7" id="KW-0812">Transmembrane</keyword>
<dbReference type="EMBL" id="VWYJ01003556">
    <property type="protein sequence ID" value="NXQ94145.1"/>
    <property type="molecule type" value="Genomic_DNA"/>
</dbReference>
<evidence type="ECO:0000256" key="7">
    <source>
        <dbReference type="SAM" id="Phobius"/>
    </source>
</evidence>
<name>A0A7L2H794_SAGSE</name>
<evidence type="ECO:0000256" key="1">
    <source>
        <dbReference type="ARBA" id="ARBA00004141"/>
    </source>
</evidence>
<feature type="transmembrane region" description="Helical" evidence="7">
    <location>
        <begin position="170"/>
        <end position="192"/>
    </location>
</feature>
<dbReference type="PANTHER" id="PTHR11689:SF89">
    <property type="entry name" value="CHLORIDE CHANNEL PROTEIN"/>
    <property type="match status" value="1"/>
</dbReference>